<keyword evidence="4" id="KW-0547">Nucleotide-binding</keyword>
<dbReference type="SUPFAM" id="SSF53067">
    <property type="entry name" value="Actin-like ATPase domain"/>
    <property type="match status" value="1"/>
</dbReference>
<dbReference type="InterPro" id="IPR000600">
    <property type="entry name" value="ROK"/>
</dbReference>
<keyword evidence="11" id="KW-1185">Reference proteome</keyword>
<accession>A0A849VP22</accession>
<reference evidence="10 11" key="1">
    <citation type="submission" date="2020-05" db="EMBL/GenBank/DDBJ databases">
        <authorList>
            <person name="Kim M.K."/>
        </authorList>
    </citation>
    <scope>NUCLEOTIDE SEQUENCE [LARGE SCALE GENOMIC DNA]</scope>
    <source>
        <strain evidence="10 11">BT25</strain>
    </source>
</reference>
<evidence type="ECO:0000256" key="9">
    <source>
        <dbReference type="ARBA" id="ARBA00049065"/>
    </source>
</evidence>
<protein>
    <recommendedName>
        <fullName evidence="1">N-acetylglucosamine kinase</fullName>
        <ecNumber evidence="1">2.7.1.59</ecNumber>
    </recommendedName>
</protein>
<evidence type="ECO:0000256" key="5">
    <source>
        <dbReference type="ARBA" id="ARBA00022777"/>
    </source>
</evidence>
<dbReference type="AlphaFoldDB" id="A0A849VP22"/>
<gene>
    <name evidence="10" type="ORF">HQ945_10440</name>
</gene>
<evidence type="ECO:0000256" key="7">
    <source>
        <dbReference type="ARBA" id="ARBA00022840"/>
    </source>
</evidence>
<dbReference type="RefSeq" id="WP_113280323.1">
    <property type="nucleotide sequence ID" value="NZ_JABUMX010000002.1"/>
</dbReference>
<keyword evidence="7" id="KW-0067">ATP-binding</keyword>
<dbReference type="Proteomes" id="UP000550508">
    <property type="component" value="Unassembled WGS sequence"/>
</dbReference>
<dbReference type="Pfam" id="PF00480">
    <property type="entry name" value="ROK"/>
    <property type="match status" value="1"/>
</dbReference>
<sequence length="304" mass="31107">MIACFDIGGSAIKGAIAYSPEDIRPVPKVATPLHDFDAFAGVIQKIAADGGADPQSLIAISIAGVVDADTGRITCANIPCVHQRRLEADLSEKLQRRVLIANDADCFALSEAVVGAGRGHRVVFGIILGTGVGGGIVIDGKIHEGAGGFAGEWGHGPVAATLAGNPPVAIPRFPCGCGQIGCVDAIGAARGMEKLHAHLHGVNLPSTDIIAAWDRGDAAAERTIDCYIDIVSGPLAMTLNVVGASIVPVGGGLANSVNLIRRLDEAVRARILRKTDKPLVIPGELKIEPGLIGAGVLGLMEAAK</sequence>
<evidence type="ECO:0000256" key="4">
    <source>
        <dbReference type="ARBA" id="ARBA00022741"/>
    </source>
</evidence>
<comment type="caution">
    <text evidence="10">The sequence shown here is derived from an EMBL/GenBank/DDBJ whole genome shotgun (WGS) entry which is preliminary data.</text>
</comment>
<evidence type="ECO:0000313" key="10">
    <source>
        <dbReference type="EMBL" id="NTS31672.1"/>
    </source>
</evidence>
<evidence type="ECO:0000256" key="1">
    <source>
        <dbReference type="ARBA" id="ARBA00012122"/>
    </source>
</evidence>
<organism evidence="10 11">
    <name type="scientific">Phyllobacterium pellucidum</name>
    <dbReference type="NCBI Taxonomy" id="2740464"/>
    <lineage>
        <taxon>Bacteria</taxon>
        <taxon>Pseudomonadati</taxon>
        <taxon>Pseudomonadota</taxon>
        <taxon>Alphaproteobacteria</taxon>
        <taxon>Hyphomicrobiales</taxon>
        <taxon>Phyllobacteriaceae</taxon>
        <taxon>Phyllobacterium</taxon>
    </lineage>
</organism>
<evidence type="ECO:0000256" key="3">
    <source>
        <dbReference type="ARBA" id="ARBA00022723"/>
    </source>
</evidence>
<keyword evidence="8" id="KW-0119">Carbohydrate metabolism</keyword>
<evidence type="ECO:0000256" key="2">
    <source>
        <dbReference type="ARBA" id="ARBA00022679"/>
    </source>
</evidence>
<dbReference type="PANTHER" id="PTHR18964">
    <property type="entry name" value="ROK (REPRESSOR, ORF, KINASE) FAMILY"/>
    <property type="match status" value="1"/>
</dbReference>
<keyword evidence="2" id="KW-0808">Transferase</keyword>
<keyword evidence="6" id="KW-0862">Zinc</keyword>
<keyword evidence="5" id="KW-0418">Kinase</keyword>
<dbReference type="EMBL" id="JABUMX010000002">
    <property type="protein sequence ID" value="NTS31672.1"/>
    <property type="molecule type" value="Genomic_DNA"/>
</dbReference>
<dbReference type="EC" id="2.7.1.59" evidence="1"/>
<dbReference type="InterPro" id="IPR049874">
    <property type="entry name" value="ROK_cs"/>
</dbReference>
<dbReference type="GO" id="GO:0046872">
    <property type="term" value="F:metal ion binding"/>
    <property type="evidence" value="ECO:0007669"/>
    <property type="project" value="UniProtKB-KW"/>
</dbReference>
<evidence type="ECO:0000256" key="8">
    <source>
        <dbReference type="ARBA" id="ARBA00023277"/>
    </source>
</evidence>
<dbReference type="CDD" id="cd24057">
    <property type="entry name" value="ASKHA_NBD_ROK_NAGK"/>
    <property type="match status" value="1"/>
</dbReference>
<evidence type="ECO:0000256" key="6">
    <source>
        <dbReference type="ARBA" id="ARBA00022833"/>
    </source>
</evidence>
<name>A0A849VP22_9HYPH</name>
<dbReference type="GO" id="GO:0005524">
    <property type="term" value="F:ATP binding"/>
    <property type="evidence" value="ECO:0007669"/>
    <property type="project" value="UniProtKB-KW"/>
</dbReference>
<proteinExistence type="predicted"/>
<comment type="catalytic activity">
    <reaction evidence="9">
        <text>N-acetyl-D-glucosamine + ATP = N-acetyl-D-glucosamine 6-phosphate + ADP + H(+)</text>
        <dbReference type="Rhea" id="RHEA:17417"/>
        <dbReference type="ChEBI" id="CHEBI:15378"/>
        <dbReference type="ChEBI" id="CHEBI:30616"/>
        <dbReference type="ChEBI" id="CHEBI:57513"/>
        <dbReference type="ChEBI" id="CHEBI:456216"/>
        <dbReference type="ChEBI" id="CHEBI:506227"/>
        <dbReference type="EC" id="2.7.1.59"/>
    </reaction>
</comment>
<evidence type="ECO:0000313" key="11">
    <source>
        <dbReference type="Proteomes" id="UP000550508"/>
    </source>
</evidence>
<dbReference type="GO" id="GO:0045127">
    <property type="term" value="F:N-acetylglucosamine kinase activity"/>
    <property type="evidence" value="ECO:0007669"/>
    <property type="project" value="UniProtKB-EC"/>
</dbReference>
<dbReference type="InterPro" id="IPR043129">
    <property type="entry name" value="ATPase_NBD"/>
</dbReference>
<keyword evidence="3" id="KW-0479">Metal-binding</keyword>
<dbReference type="PANTHER" id="PTHR18964:SF162">
    <property type="entry name" value="N-ACETYL-D-GLUCOSAMINE KINASE"/>
    <property type="match status" value="1"/>
</dbReference>
<dbReference type="Gene3D" id="3.30.420.40">
    <property type="match status" value="2"/>
</dbReference>
<dbReference type="PROSITE" id="PS01125">
    <property type="entry name" value="ROK"/>
    <property type="match status" value="1"/>
</dbReference>